<evidence type="ECO:0000313" key="2">
    <source>
        <dbReference type="EMBL" id="VDH92770.1"/>
    </source>
</evidence>
<comment type="caution">
    <text evidence="2">The sequence shown here is derived from an EMBL/GenBank/DDBJ whole genome shotgun (WGS) entry which is preliminary data.</text>
</comment>
<organism evidence="2 3">
    <name type="scientific">Mytilus galloprovincialis</name>
    <name type="common">Mediterranean mussel</name>
    <dbReference type="NCBI Taxonomy" id="29158"/>
    <lineage>
        <taxon>Eukaryota</taxon>
        <taxon>Metazoa</taxon>
        <taxon>Spiralia</taxon>
        <taxon>Lophotrochozoa</taxon>
        <taxon>Mollusca</taxon>
        <taxon>Bivalvia</taxon>
        <taxon>Autobranchia</taxon>
        <taxon>Pteriomorphia</taxon>
        <taxon>Mytilida</taxon>
        <taxon>Mytiloidea</taxon>
        <taxon>Mytilidae</taxon>
        <taxon>Mytilinae</taxon>
        <taxon>Mytilus</taxon>
    </lineage>
</organism>
<dbReference type="EMBL" id="UYJE01000381">
    <property type="protein sequence ID" value="VDH92770.1"/>
    <property type="molecule type" value="Genomic_DNA"/>
</dbReference>
<dbReference type="AlphaFoldDB" id="A0A8B6BLT3"/>
<name>A0A8B6BLT3_MYTGA</name>
<feature type="region of interest" description="Disordered" evidence="1">
    <location>
        <begin position="31"/>
        <end position="53"/>
    </location>
</feature>
<reference evidence="2" key="1">
    <citation type="submission" date="2018-11" db="EMBL/GenBank/DDBJ databases">
        <authorList>
            <person name="Alioto T."/>
            <person name="Alioto T."/>
        </authorList>
    </citation>
    <scope>NUCLEOTIDE SEQUENCE</scope>
</reference>
<dbReference type="SUPFAM" id="SSF54001">
    <property type="entry name" value="Cysteine proteinases"/>
    <property type="match status" value="1"/>
</dbReference>
<dbReference type="InterPro" id="IPR038765">
    <property type="entry name" value="Papain-like_cys_pep_sf"/>
</dbReference>
<dbReference type="OrthoDB" id="6155416at2759"/>
<proteinExistence type="predicted"/>
<gene>
    <name evidence="2" type="ORF">MGAL_10B017320</name>
</gene>
<protein>
    <recommendedName>
        <fullName evidence="4">Ubiquitin-like protease family profile domain-containing protein</fullName>
    </recommendedName>
</protein>
<feature type="non-terminal residue" evidence="2">
    <location>
        <position position="182"/>
    </location>
</feature>
<evidence type="ECO:0008006" key="4">
    <source>
        <dbReference type="Google" id="ProtNLM"/>
    </source>
</evidence>
<keyword evidence="3" id="KW-1185">Reference proteome</keyword>
<dbReference type="Proteomes" id="UP000596742">
    <property type="component" value="Unassembled WGS sequence"/>
</dbReference>
<evidence type="ECO:0000256" key="1">
    <source>
        <dbReference type="SAM" id="MobiDB-lite"/>
    </source>
</evidence>
<sequence length="182" mass="20317">MWLVITSKVNAYGYASGQRHLSLGAQQKFTNVQRERSHTAGGPPSQPSKAEENTINCMRDTGETKRGVTKKGVSQDESQSMECGFHYRSEEFESSNMPYLIDTENLEEYGKEDIMGTWTAQVASDYPIQDDGTSCGVFCLKVHIFCCDKINCTYNSEDTISSSQGKLAKQNMQRVKSVMTAH</sequence>
<evidence type="ECO:0000313" key="3">
    <source>
        <dbReference type="Proteomes" id="UP000596742"/>
    </source>
</evidence>
<accession>A0A8B6BLT3</accession>